<feature type="compositionally biased region" description="Polar residues" evidence="10">
    <location>
        <begin position="432"/>
        <end position="441"/>
    </location>
</feature>
<evidence type="ECO:0000256" key="6">
    <source>
        <dbReference type="ARBA" id="ARBA00022833"/>
    </source>
</evidence>
<keyword evidence="13" id="KW-1185">Reference proteome</keyword>
<evidence type="ECO:0000313" key="13">
    <source>
        <dbReference type="Proteomes" id="UP000015241"/>
    </source>
</evidence>
<evidence type="ECO:0000256" key="10">
    <source>
        <dbReference type="SAM" id="MobiDB-lite"/>
    </source>
</evidence>
<name>S8FJM3_FOMSC</name>
<keyword evidence="5 9" id="KW-0863">Zinc-finger</keyword>
<evidence type="ECO:0000313" key="12">
    <source>
        <dbReference type="EMBL" id="EPT01606.1"/>
    </source>
</evidence>
<dbReference type="Proteomes" id="UP000015241">
    <property type="component" value="Unassembled WGS sequence"/>
</dbReference>
<evidence type="ECO:0000256" key="3">
    <source>
        <dbReference type="ARBA" id="ARBA00022723"/>
    </source>
</evidence>
<evidence type="ECO:0000256" key="2">
    <source>
        <dbReference type="ARBA" id="ARBA00022491"/>
    </source>
</evidence>
<dbReference type="eggNOG" id="KOG1721">
    <property type="taxonomic scope" value="Eukaryota"/>
</dbReference>
<gene>
    <name evidence="12" type="ORF">FOMPIDRAFT_1161545</name>
</gene>
<evidence type="ECO:0000256" key="5">
    <source>
        <dbReference type="ARBA" id="ARBA00022771"/>
    </source>
</evidence>
<feature type="domain" description="C2H2-type" evidence="11">
    <location>
        <begin position="119"/>
        <end position="146"/>
    </location>
</feature>
<feature type="region of interest" description="Disordered" evidence="10">
    <location>
        <begin position="598"/>
        <end position="627"/>
    </location>
</feature>
<feature type="compositionally biased region" description="Low complexity" evidence="10">
    <location>
        <begin position="503"/>
        <end position="517"/>
    </location>
</feature>
<dbReference type="InParanoid" id="S8FJM3"/>
<evidence type="ECO:0000256" key="1">
    <source>
        <dbReference type="ARBA" id="ARBA00004123"/>
    </source>
</evidence>
<dbReference type="HOGENOM" id="CLU_024218_0_0_1"/>
<dbReference type="OrthoDB" id="6155966at2759"/>
<dbReference type="Pfam" id="PF00096">
    <property type="entry name" value="zf-C2H2"/>
    <property type="match status" value="1"/>
</dbReference>
<keyword evidence="4" id="KW-0677">Repeat</keyword>
<dbReference type="EMBL" id="KE504141">
    <property type="protein sequence ID" value="EPT01606.1"/>
    <property type="molecule type" value="Genomic_DNA"/>
</dbReference>
<keyword evidence="6" id="KW-0862">Zinc</keyword>
<dbReference type="InterPro" id="IPR050806">
    <property type="entry name" value="pacC/RIM101"/>
</dbReference>
<keyword evidence="3" id="KW-0479">Metal-binding</keyword>
<feature type="compositionally biased region" description="Low complexity" evidence="10">
    <location>
        <begin position="1"/>
        <end position="32"/>
    </location>
</feature>
<keyword evidence="7" id="KW-0539">Nucleus</keyword>
<comment type="subcellular location">
    <subcellularLocation>
        <location evidence="1">Nucleus</location>
    </subcellularLocation>
</comment>
<feature type="domain" description="C2H2-type" evidence="11">
    <location>
        <begin position="89"/>
        <end position="118"/>
    </location>
</feature>
<feature type="region of interest" description="Disordered" evidence="10">
    <location>
        <begin position="648"/>
        <end position="725"/>
    </location>
</feature>
<dbReference type="SMART" id="SM00355">
    <property type="entry name" value="ZnF_C2H2"/>
    <property type="match status" value="3"/>
</dbReference>
<dbReference type="InterPro" id="IPR013087">
    <property type="entry name" value="Znf_C2H2_type"/>
</dbReference>
<evidence type="ECO:0000256" key="9">
    <source>
        <dbReference type="PROSITE-ProRule" id="PRU00042"/>
    </source>
</evidence>
<dbReference type="PANTHER" id="PTHR47257">
    <property type="entry name" value="PH-RESPONSE TRANSCRIPTION FACTOR PACC/RIM101"/>
    <property type="match status" value="1"/>
</dbReference>
<comment type="similarity">
    <text evidence="8">Belongs to the pacC/RIM101 family.</text>
</comment>
<dbReference type="GO" id="GO:0045944">
    <property type="term" value="P:positive regulation of transcription by RNA polymerase II"/>
    <property type="evidence" value="ECO:0007669"/>
    <property type="project" value="TreeGrafter"/>
</dbReference>
<protein>
    <recommendedName>
        <fullName evidence="11">C2H2-type domain-containing protein</fullName>
    </recommendedName>
</protein>
<dbReference type="GO" id="GO:0008270">
    <property type="term" value="F:zinc ion binding"/>
    <property type="evidence" value="ECO:0007669"/>
    <property type="project" value="UniProtKB-KW"/>
</dbReference>
<keyword evidence="2" id="KW-0678">Repressor</keyword>
<feature type="region of interest" description="Disordered" evidence="10">
    <location>
        <begin position="427"/>
        <end position="453"/>
    </location>
</feature>
<dbReference type="AlphaFoldDB" id="S8FJM3"/>
<evidence type="ECO:0000256" key="7">
    <source>
        <dbReference type="ARBA" id="ARBA00023242"/>
    </source>
</evidence>
<feature type="domain" description="C2H2-type" evidence="11">
    <location>
        <begin position="53"/>
        <end position="83"/>
    </location>
</feature>
<feature type="region of interest" description="Disordered" evidence="10">
    <location>
        <begin position="1"/>
        <end position="48"/>
    </location>
</feature>
<dbReference type="PROSITE" id="PS00028">
    <property type="entry name" value="ZINC_FINGER_C2H2_1"/>
    <property type="match status" value="3"/>
</dbReference>
<dbReference type="GO" id="GO:0005634">
    <property type="term" value="C:nucleus"/>
    <property type="evidence" value="ECO:0007669"/>
    <property type="project" value="UniProtKB-SubCell"/>
</dbReference>
<dbReference type="SUPFAM" id="SSF57667">
    <property type="entry name" value="beta-beta-alpha zinc fingers"/>
    <property type="match status" value="2"/>
</dbReference>
<dbReference type="PROSITE" id="PS50157">
    <property type="entry name" value="ZINC_FINGER_C2H2_2"/>
    <property type="match status" value="3"/>
</dbReference>
<evidence type="ECO:0000256" key="4">
    <source>
        <dbReference type="ARBA" id="ARBA00022737"/>
    </source>
</evidence>
<dbReference type="InterPro" id="IPR036236">
    <property type="entry name" value="Znf_C2H2_sf"/>
</dbReference>
<proteinExistence type="inferred from homology"/>
<evidence type="ECO:0000256" key="8">
    <source>
        <dbReference type="ARBA" id="ARBA00038089"/>
    </source>
</evidence>
<accession>S8FJM3</accession>
<sequence length="788" mass="85387">MAASPRQSHSSLSPPPLSHSDGSSKASSTPEARTPPPATPAPAASAEDSAPRYDCQWQECDKVFPEPEPLYNHLCNDHIGRKSTGNLCLSCKWKDCNTSCAKRDHITSHLRVHTPLKPHVCVICKKPFKRPQDLKKHEKIHTEEHHAQHKHSKAITVADPTYGSRVRGDSITDQEKKNIPSHLLAMHGMDKAHIPVARAKSNSLSVSERSSGPEYGGLLHTPSPEIREQVAIRYPSSDAPSSRANLYQMQNHHQLPTWEVLTVDGTPSRISGGGAKRTHDEYSVDDFFTDVKKRRVTPSYDPTMAARLNNLAYQQSINHSAPPPPTHPANFNPRSVSFDIRSPAELAAVNEFLITLGRDVSNNVPRVPHHPPPSSDAHSGSFFDAASLNQLGLAGMPGIPVNGPGSGAGYHGDSGYLSVDFSSHHLPPVYPSRSSHQSVQPVQFGGHPASHEQPVYASQYTGSRIRGQRLSSDFDDPHGRFMQPEQPYPRQGHYLPSPLDGMPYAAPSPHSAASTPSMGTPPHLGETSSFNSEGMSVFDYLGPSKTTPAVQLAPLNYGGGARRTSLQLKTAPSSVPRPAPVEPKLVATVERGLPARFTPKDVAGLGTSLSRPRLPPSSSTTLPSLSKEGSLYPLLTAGDEQYKLAPLKTRYRSPSPPTSESTSSPVLSRASTVSPSPYESRPSTASSSSSSSPRQTVLPSIREIAEGAPRAKARRRDSDDLAGAVSKIELEGRSVRDDPAQREAHARLVRDLLVSINEEYRKKFGAPPSDARYMHAHEEVRDVEMVGA</sequence>
<dbReference type="STRING" id="743788.S8FJM3"/>
<dbReference type="Gene3D" id="3.30.160.60">
    <property type="entry name" value="Classic Zinc Finger"/>
    <property type="match status" value="2"/>
</dbReference>
<feature type="region of interest" description="Disordered" evidence="10">
    <location>
        <begin position="499"/>
        <end position="530"/>
    </location>
</feature>
<evidence type="ECO:0000259" key="11">
    <source>
        <dbReference type="PROSITE" id="PS50157"/>
    </source>
</evidence>
<organism evidence="12 13">
    <name type="scientific">Fomitopsis schrenkii</name>
    <name type="common">Brown rot fungus</name>
    <dbReference type="NCBI Taxonomy" id="2126942"/>
    <lineage>
        <taxon>Eukaryota</taxon>
        <taxon>Fungi</taxon>
        <taxon>Dikarya</taxon>
        <taxon>Basidiomycota</taxon>
        <taxon>Agaricomycotina</taxon>
        <taxon>Agaricomycetes</taxon>
        <taxon>Polyporales</taxon>
        <taxon>Fomitopsis</taxon>
    </lineage>
</organism>
<feature type="compositionally biased region" description="Low complexity" evidence="10">
    <location>
        <begin position="607"/>
        <end position="626"/>
    </location>
</feature>
<feature type="compositionally biased region" description="Low complexity" evidence="10">
    <location>
        <begin position="676"/>
        <end position="693"/>
    </location>
</feature>
<dbReference type="PANTHER" id="PTHR47257:SF1">
    <property type="entry name" value="PH-RESPONSE TRANSCRIPTION FACTOR PACC_RIM101"/>
    <property type="match status" value="1"/>
</dbReference>
<reference evidence="12 13" key="1">
    <citation type="journal article" date="2012" name="Science">
        <title>The Paleozoic origin of enzymatic lignin decomposition reconstructed from 31 fungal genomes.</title>
        <authorList>
            <person name="Floudas D."/>
            <person name="Binder M."/>
            <person name="Riley R."/>
            <person name="Barry K."/>
            <person name="Blanchette R.A."/>
            <person name="Henrissat B."/>
            <person name="Martinez A.T."/>
            <person name="Otillar R."/>
            <person name="Spatafora J.W."/>
            <person name="Yadav J.S."/>
            <person name="Aerts A."/>
            <person name="Benoit I."/>
            <person name="Boyd A."/>
            <person name="Carlson A."/>
            <person name="Copeland A."/>
            <person name="Coutinho P.M."/>
            <person name="de Vries R.P."/>
            <person name="Ferreira P."/>
            <person name="Findley K."/>
            <person name="Foster B."/>
            <person name="Gaskell J."/>
            <person name="Glotzer D."/>
            <person name="Gorecki P."/>
            <person name="Heitman J."/>
            <person name="Hesse C."/>
            <person name="Hori C."/>
            <person name="Igarashi K."/>
            <person name="Jurgens J.A."/>
            <person name="Kallen N."/>
            <person name="Kersten P."/>
            <person name="Kohler A."/>
            <person name="Kuees U."/>
            <person name="Kumar T.K.A."/>
            <person name="Kuo A."/>
            <person name="LaButti K."/>
            <person name="Larrondo L.F."/>
            <person name="Lindquist E."/>
            <person name="Ling A."/>
            <person name="Lombard V."/>
            <person name="Lucas S."/>
            <person name="Lundell T."/>
            <person name="Martin R."/>
            <person name="McLaughlin D.J."/>
            <person name="Morgenstern I."/>
            <person name="Morin E."/>
            <person name="Murat C."/>
            <person name="Nagy L.G."/>
            <person name="Nolan M."/>
            <person name="Ohm R.A."/>
            <person name="Patyshakuliyeva A."/>
            <person name="Rokas A."/>
            <person name="Ruiz-Duenas F.J."/>
            <person name="Sabat G."/>
            <person name="Salamov A."/>
            <person name="Samejima M."/>
            <person name="Schmutz J."/>
            <person name="Slot J.C."/>
            <person name="St John F."/>
            <person name="Stenlid J."/>
            <person name="Sun H."/>
            <person name="Sun S."/>
            <person name="Syed K."/>
            <person name="Tsang A."/>
            <person name="Wiebenga A."/>
            <person name="Young D."/>
            <person name="Pisabarro A."/>
            <person name="Eastwood D.C."/>
            <person name="Martin F."/>
            <person name="Cullen D."/>
            <person name="Grigoriev I.V."/>
            <person name="Hibbett D.S."/>
        </authorList>
    </citation>
    <scope>NUCLEOTIDE SEQUENCE</scope>
    <source>
        <strain evidence="13">FP-58527</strain>
    </source>
</reference>